<feature type="compositionally biased region" description="Polar residues" evidence="1">
    <location>
        <begin position="63"/>
        <end position="75"/>
    </location>
</feature>
<keyword evidence="6" id="KW-1185">Reference proteome</keyword>
<dbReference type="CDD" id="cd00167">
    <property type="entry name" value="SANT"/>
    <property type="match status" value="2"/>
</dbReference>
<dbReference type="SMART" id="SM00717">
    <property type="entry name" value="SANT"/>
    <property type="match status" value="2"/>
</dbReference>
<dbReference type="EMBL" id="JBGBPQ010000002">
    <property type="protein sequence ID" value="KAL1528801.1"/>
    <property type="molecule type" value="Genomic_DNA"/>
</dbReference>
<proteinExistence type="predicted"/>
<dbReference type="InterPro" id="IPR017930">
    <property type="entry name" value="Myb_dom"/>
</dbReference>
<feature type="transmembrane region" description="Helical" evidence="2">
    <location>
        <begin position="416"/>
        <end position="436"/>
    </location>
</feature>
<dbReference type="PROSITE" id="PS51294">
    <property type="entry name" value="HTH_MYB"/>
    <property type="match status" value="2"/>
</dbReference>
<dbReference type="InterPro" id="IPR009057">
    <property type="entry name" value="Homeodomain-like_sf"/>
</dbReference>
<reference evidence="5 6" key="1">
    <citation type="journal article" date="2024" name="Science">
        <title>Giant polyketide synthase enzymes in the biosynthesis of giant marine polyether toxins.</title>
        <authorList>
            <person name="Fallon T.R."/>
            <person name="Shende V.V."/>
            <person name="Wierzbicki I.H."/>
            <person name="Pendleton A.L."/>
            <person name="Watervoot N.F."/>
            <person name="Auber R.P."/>
            <person name="Gonzalez D.J."/>
            <person name="Wisecaver J.H."/>
            <person name="Moore B.S."/>
        </authorList>
    </citation>
    <scope>NUCLEOTIDE SEQUENCE [LARGE SCALE GENOMIC DNA]</scope>
    <source>
        <strain evidence="5 6">12B1</strain>
    </source>
</reference>
<evidence type="ECO:0000313" key="5">
    <source>
        <dbReference type="EMBL" id="KAL1528801.1"/>
    </source>
</evidence>
<protein>
    <recommendedName>
        <fullName evidence="7">Myb-like domain-containing protein</fullName>
    </recommendedName>
</protein>
<evidence type="ECO:0000259" key="3">
    <source>
        <dbReference type="PROSITE" id="PS50090"/>
    </source>
</evidence>
<dbReference type="Pfam" id="PF00249">
    <property type="entry name" value="Myb_DNA-binding"/>
    <property type="match status" value="2"/>
</dbReference>
<accession>A0AB34K3K3</accession>
<comment type="caution">
    <text evidence="5">The sequence shown here is derived from an EMBL/GenBank/DDBJ whole genome shotgun (WGS) entry which is preliminary data.</text>
</comment>
<evidence type="ECO:0000256" key="2">
    <source>
        <dbReference type="SAM" id="Phobius"/>
    </source>
</evidence>
<feature type="region of interest" description="Disordered" evidence="1">
    <location>
        <begin position="1"/>
        <end position="39"/>
    </location>
</feature>
<dbReference type="PANTHER" id="PTHR45614">
    <property type="entry name" value="MYB PROTEIN-RELATED"/>
    <property type="match status" value="1"/>
</dbReference>
<dbReference type="InterPro" id="IPR050560">
    <property type="entry name" value="MYB_TF"/>
</dbReference>
<gene>
    <name evidence="5" type="ORF">AB1Y20_010126</name>
</gene>
<sequence>MQAPPATLTTRATLASLTDRLSPCESPSKPSFRKGWSGLDINDSEFEWLKGYLLREHSRHSNSMRVEDPSQTPTPELSPDKSGANRKSKAPHDIPTEEATPKLMWSASLVLDQSDDELVPSDGFAKTKRRKIGWTNTEDLAILAAVRRIGTQWPRIAAHLPGRTADAVRNRWHRLQKMHTLGDSEEGRSAIDSLLIASGVDPDWVPPEIEPPIVATASTNSKDDTYIRGSDHGRSMWTAEEDAIIESGVAKFGCKWRQIAALLSNRSDSSVRNRWMRLCKERQIGRDATSMPALPPLPPAQPQPVHEDQVQVPKPMLVKSRSSLIKTTDDLDCALASAVHALDVDEMPLGMEAPELLVDLDSFVEAVAGVLRTDGVTRDDLLQFEVDSNGATRLACAPPRAQEHPTVSSGDVLPKVSYVAAGVLAAAGLAIGAAVVSRRVR</sequence>
<evidence type="ECO:0008006" key="7">
    <source>
        <dbReference type="Google" id="ProtNLM"/>
    </source>
</evidence>
<organism evidence="5 6">
    <name type="scientific">Prymnesium parvum</name>
    <name type="common">Toxic golden alga</name>
    <dbReference type="NCBI Taxonomy" id="97485"/>
    <lineage>
        <taxon>Eukaryota</taxon>
        <taxon>Haptista</taxon>
        <taxon>Haptophyta</taxon>
        <taxon>Prymnesiophyceae</taxon>
        <taxon>Prymnesiales</taxon>
        <taxon>Prymnesiaceae</taxon>
        <taxon>Prymnesium</taxon>
    </lineage>
</organism>
<name>A0AB34K3K3_PRYPA</name>
<dbReference type="PROSITE" id="PS50090">
    <property type="entry name" value="MYB_LIKE"/>
    <property type="match status" value="2"/>
</dbReference>
<feature type="compositionally biased region" description="Low complexity" evidence="1">
    <location>
        <begin position="1"/>
        <end position="21"/>
    </location>
</feature>
<evidence type="ECO:0000259" key="4">
    <source>
        <dbReference type="PROSITE" id="PS51294"/>
    </source>
</evidence>
<evidence type="ECO:0000256" key="1">
    <source>
        <dbReference type="SAM" id="MobiDB-lite"/>
    </source>
</evidence>
<keyword evidence="2" id="KW-0472">Membrane</keyword>
<keyword evidence="2" id="KW-0812">Transmembrane</keyword>
<dbReference type="SUPFAM" id="SSF46689">
    <property type="entry name" value="Homeodomain-like"/>
    <property type="match status" value="2"/>
</dbReference>
<feature type="domain" description="Myb-like" evidence="3">
    <location>
        <begin position="229"/>
        <end position="279"/>
    </location>
</feature>
<feature type="domain" description="HTH myb-type" evidence="4">
    <location>
        <begin position="126"/>
        <end position="180"/>
    </location>
</feature>
<feature type="domain" description="Myb-like" evidence="3">
    <location>
        <begin position="126"/>
        <end position="176"/>
    </location>
</feature>
<dbReference type="GO" id="GO:0000981">
    <property type="term" value="F:DNA-binding transcription factor activity, RNA polymerase II-specific"/>
    <property type="evidence" value="ECO:0007669"/>
    <property type="project" value="TreeGrafter"/>
</dbReference>
<feature type="domain" description="HTH myb-type" evidence="4">
    <location>
        <begin position="229"/>
        <end position="283"/>
    </location>
</feature>
<dbReference type="Gene3D" id="1.10.10.60">
    <property type="entry name" value="Homeodomain-like"/>
    <property type="match status" value="2"/>
</dbReference>
<feature type="region of interest" description="Disordered" evidence="1">
    <location>
        <begin position="60"/>
        <end position="99"/>
    </location>
</feature>
<dbReference type="AlphaFoldDB" id="A0AB34K3K3"/>
<dbReference type="GO" id="GO:0000978">
    <property type="term" value="F:RNA polymerase II cis-regulatory region sequence-specific DNA binding"/>
    <property type="evidence" value="ECO:0007669"/>
    <property type="project" value="TreeGrafter"/>
</dbReference>
<dbReference type="InterPro" id="IPR001005">
    <property type="entry name" value="SANT/Myb"/>
</dbReference>
<dbReference type="Proteomes" id="UP001515480">
    <property type="component" value="Unassembled WGS sequence"/>
</dbReference>
<keyword evidence="2" id="KW-1133">Transmembrane helix</keyword>
<dbReference type="GO" id="GO:0005634">
    <property type="term" value="C:nucleus"/>
    <property type="evidence" value="ECO:0007669"/>
    <property type="project" value="TreeGrafter"/>
</dbReference>
<evidence type="ECO:0000313" key="6">
    <source>
        <dbReference type="Proteomes" id="UP001515480"/>
    </source>
</evidence>